<accession>A0A1Y0II26</accession>
<dbReference type="SUPFAM" id="SSF52540">
    <property type="entry name" value="P-loop containing nucleoside triphosphate hydrolases"/>
    <property type="match status" value="1"/>
</dbReference>
<keyword evidence="3 7" id="KW-0067">ATP-binding</keyword>
<keyword evidence="7" id="KW-0378">Hydrolase</keyword>
<comment type="subunit">
    <text evidence="7">Homodimer.</text>
</comment>
<dbReference type="InterPro" id="IPR000808">
    <property type="entry name" value="Mrp-like_CS"/>
</dbReference>
<dbReference type="PANTHER" id="PTHR42961:SF2">
    <property type="entry name" value="IRON-SULFUR PROTEIN NUBPL"/>
    <property type="match status" value="1"/>
</dbReference>
<evidence type="ECO:0000256" key="4">
    <source>
        <dbReference type="ARBA" id="ARBA00023004"/>
    </source>
</evidence>
<organism evidence="8 9">
    <name type="scientific">Oleiphilus messinensis</name>
    <dbReference type="NCBI Taxonomy" id="141451"/>
    <lineage>
        <taxon>Bacteria</taxon>
        <taxon>Pseudomonadati</taxon>
        <taxon>Pseudomonadota</taxon>
        <taxon>Gammaproteobacteria</taxon>
        <taxon>Oceanospirillales</taxon>
        <taxon>Oleiphilaceae</taxon>
        <taxon>Oleiphilus</taxon>
    </lineage>
</organism>
<gene>
    <name evidence="8" type="ORF">OLMES_5060</name>
</gene>
<dbReference type="InterPro" id="IPR019591">
    <property type="entry name" value="Mrp/NBP35_ATP-bd"/>
</dbReference>
<keyword evidence="2 7" id="KW-0547">Nucleotide-binding</keyword>
<evidence type="ECO:0000256" key="3">
    <source>
        <dbReference type="ARBA" id="ARBA00022840"/>
    </source>
</evidence>
<evidence type="ECO:0000256" key="6">
    <source>
        <dbReference type="ARBA" id="ARBA00024036"/>
    </source>
</evidence>
<dbReference type="Gene3D" id="3.40.50.300">
    <property type="entry name" value="P-loop containing nucleotide triphosphate hydrolases"/>
    <property type="match status" value="1"/>
</dbReference>
<dbReference type="InterPro" id="IPR027417">
    <property type="entry name" value="P-loop_NTPase"/>
</dbReference>
<dbReference type="GO" id="GO:0051539">
    <property type="term" value="F:4 iron, 4 sulfur cluster binding"/>
    <property type="evidence" value="ECO:0007669"/>
    <property type="project" value="TreeGrafter"/>
</dbReference>
<dbReference type="GO" id="GO:0046872">
    <property type="term" value="F:metal ion binding"/>
    <property type="evidence" value="ECO:0007669"/>
    <property type="project" value="UniProtKB-KW"/>
</dbReference>
<keyword evidence="5 7" id="KW-0411">Iron-sulfur</keyword>
<dbReference type="RefSeq" id="WP_087463757.1">
    <property type="nucleotide sequence ID" value="NZ_CP021425.1"/>
</dbReference>
<sequence length="384" mass="41550">MSFWNRLFGKPTPLTGELEALIRSTLASAYIDPYFGEDLNAAGAISDIVKSQQTVQIGIRLNYPAKLHQQKIHAALNPVLADLFANSAPLNAAKLTGYELKFFSEIPAHKGQRQEASRVKNIIAVASGKGGVGKSTTTVNLALALAAEGAQVAILDADLYGPSQPKLLGIPEGTTPATRDMRYYAPITAHGIKMMSMGVMVSEKTPLMWRGPVASETLQQLILQTLWGDLDYLLIDMPPGTGDIHITMAQSLAIAGAVIVTTPQDIALLDARKGIEMFQKVDIPVLGVIENMASHRCSACGYTDDIFGTDGGTMLAREWHTELLGSLPLDYKVRERSDSGLPMVISEPESEITKQYHDIALRLAANVARPDWVTPLPNISFVDD</sequence>
<dbReference type="NCBIfam" id="NF008669">
    <property type="entry name" value="PRK11670.1"/>
    <property type="match status" value="1"/>
</dbReference>
<dbReference type="GO" id="GO:0005829">
    <property type="term" value="C:cytosol"/>
    <property type="evidence" value="ECO:0007669"/>
    <property type="project" value="TreeGrafter"/>
</dbReference>
<dbReference type="EMBL" id="CP021425">
    <property type="protein sequence ID" value="ARU59044.1"/>
    <property type="molecule type" value="Genomic_DNA"/>
</dbReference>
<keyword evidence="9" id="KW-1185">Reference proteome</keyword>
<name>A0A1Y0II26_9GAMM</name>
<dbReference type="GO" id="GO:0016226">
    <property type="term" value="P:iron-sulfur cluster assembly"/>
    <property type="evidence" value="ECO:0007669"/>
    <property type="project" value="InterPro"/>
</dbReference>
<proteinExistence type="inferred from homology"/>
<protein>
    <recommendedName>
        <fullName evidence="7">Iron-sulfur cluster carrier protein</fullName>
    </recommendedName>
</protein>
<evidence type="ECO:0000256" key="5">
    <source>
        <dbReference type="ARBA" id="ARBA00023014"/>
    </source>
</evidence>
<dbReference type="InterPro" id="IPR033756">
    <property type="entry name" value="YlxH/NBP35"/>
</dbReference>
<dbReference type="OrthoDB" id="9809679at2"/>
<dbReference type="CDD" id="cd02037">
    <property type="entry name" value="Mrp_NBP35"/>
    <property type="match status" value="1"/>
</dbReference>
<dbReference type="InterPro" id="IPR044304">
    <property type="entry name" value="NUBPL-like"/>
</dbReference>
<evidence type="ECO:0000313" key="8">
    <source>
        <dbReference type="EMBL" id="ARU59044.1"/>
    </source>
</evidence>
<dbReference type="GO" id="GO:0140663">
    <property type="term" value="F:ATP-dependent FeS chaperone activity"/>
    <property type="evidence" value="ECO:0007669"/>
    <property type="project" value="InterPro"/>
</dbReference>
<dbReference type="GO" id="GO:0005524">
    <property type="term" value="F:ATP binding"/>
    <property type="evidence" value="ECO:0007669"/>
    <property type="project" value="UniProtKB-UniRule"/>
</dbReference>
<evidence type="ECO:0000256" key="1">
    <source>
        <dbReference type="ARBA" id="ARBA00022723"/>
    </source>
</evidence>
<comment type="function">
    <text evidence="7">Binds and transfers iron-sulfur (Fe-S) clusters to target apoproteins. Can hydrolyze ATP.</text>
</comment>
<dbReference type="PANTHER" id="PTHR42961">
    <property type="entry name" value="IRON-SULFUR PROTEIN NUBPL"/>
    <property type="match status" value="1"/>
</dbReference>
<evidence type="ECO:0000256" key="2">
    <source>
        <dbReference type="ARBA" id="ARBA00022741"/>
    </source>
</evidence>
<dbReference type="AlphaFoldDB" id="A0A1Y0II26"/>
<dbReference type="GO" id="GO:0016887">
    <property type="term" value="F:ATP hydrolysis activity"/>
    <property type="evidence" value="ECO:0007669"/>
    <property type="project" value="UniProtKB-UniRule"/>
</dbReference>
<evidence type="ECO:0000313" key="9">
    <source>
        <dbReference type="Proteomes" id="UP000196027"/>
    </source>
</evidence>
<dbReference type="FunFam" id="3.40.50.300:FF:000418">
    <property type="entry name" value="Iron-sulfur cluster carrier protein"/>
    <property type="match status" value="1"/>
</dbReference>
<keyword evidence="4 7" id="KW-0408">Iron</keyword>
<dbReference type="Pfam" id="PF10609">
    <property type="entry name" value="ParA"/>
    <property type="match status" value="1"/>
</dbReference>
<evidence type="ECO:0000256" key="7">
    <source>
        <dbReference type="HAMAP-Rule" id="MF_02040"/>
    </source>
</evidence>
<comment type="similarity">
    <text evidence="6 7">Belongs to the Mrp/NBP35 ATP-binding proteins family.</text>
</comment>
<dbReference type="PROSITE" id="PS01215">
    <property type="entry name" value="MRP"/>
    <property type="match status" value="1"/>
</dbReference>
<dbReference type="HAMAP" id="MF_02040">
    <property type="entry name" value="Mrp_NBP35"/>
    <property type="match status" value="1"/>
</dbReference>
<dbReference type="KEGG" id="ome:OLMES_5060"/>
<reference evidence="8 9" key="1">
    <citation type="submission" date="2017-05" db="EMBL/GenBank/DDBJ databases">
        <title>Genomic insights into alkan degradation activity of Oleiphilus messinensis.</title>
        <authorList>
            <person name="Kozyavkin S.A."/>
            <person name="Slesarev A.I."/>
            <person name="Golyshin P.N."/>
            <person name="Korzhenkov A."/>
            <person name="Golyshina O.N."/>
            <person name="Toshchakov S.V."/>
        </authorList>
    </citation>
    <scope>NUCLEOTIDE SEQUENCE [LARGE SCALE GENOMIC DNA]</scope>
    <source>
        <strain evidence="8 9">ME102</strain>
    </source>
</reference>
<feature type="binding site" evidence="7">
    <location>
        <begin position="128"/>
        <end position="135"/>
    </location>
    <ligand>
        <name>ATP</name>
        <dbReference type="ChEBI" id="CHEBI:30616"/>
    </ligand>
</feature>
<dbReference type="Proteomes" id="UP000196027">
    <property type="component" value="Chromosome"/>
</dbReference>
<keyword evidence="1 7" id="KW-0479">Metal-binding</keyword>